<keyword evidence="5" id="KW-0967">Endosome</keyword>
<feature type="domain" description="Cation efflux protein transmembrane" evidence="13">
    <location>
        <begin position="69"/>
        <end position="248"/>
    </location>
</feature>
<dbReference type="SUPFAM" id="SSF161111">
    <property type="entry name" value="Cation efflux protein transmembrane domain-like"/>
    <property type="match status" value="1"/>
</dbReference>
<keyword evidence="7 12" id="KW-1133">Transmembrane helix</keyword>
<evidence type="ECO:0000313" key="14">
    <source>
        <dbReference type="EMBL" id="KAK9909209.1"/>
    </source>
</evidence>
<feature type="compositionally biased region" description="Polar residues" evidence="11">
    <location>
        <begin position="7"/>
        <end position="19"/>
    </location>
</feature>
<evidence type="ECO:0000256" key="5">
    <source>
        <dbReference type="ARBA" id="ARBA00022753"/>
    </source>
</evidence>
<name>A0ABR2YQH7_9CHLO</name>
<feature type="transmembrane region" description="Helical" evidence="12">
    <location>
        <begin position="133"/>
        <end position="149"/>
    </location>
</feature>
<dbReference type="EMBL" id="JALJOT010000007">
    <property type="protein sequence ID" value="KAK9909209.1"/>
    <property type="molecule type" value="Genomic_DNA"/>
</dbReference>
<feature type="transmembrane region" description="Helical" evidence="12">
    <location>
        <begin position="229"/>
        <end position="253"/>
    </location>
</feature>
<keyword evidence="10" id="KW-0968">Cytoplasmic vesicle</keyword>
<evidence type="ECO:0000256" key="8">
    <source>
        <dbReference type="ARBA" id="ARBA00023018"/>
    </source>
</evidence>
<keyword evidence="15" id="KW-1185">Reference proteome</keyword>
<evidence type="ECO:0000256" key="1">
    <source>
        <dbReference type="ARBA" id="ARBA00004146"/>
    </source>
</evidence>
<evidence type="ECO:0000259" key="13">
    <source>
        <dbReference type="Pfam" id="PF01545"/>
    </source>
</evidence>
<evidence type="ECO:0000256" key="4">
    <source>
        <dbReference type="ARBA" id="ARBA00022692"/>
    </source>
</evidence>
<feature type="region of interest" description="Disordered" evidence="11">
    <location>
        <begin position="1"/>
        <end position="34"/>
    </location>
</feature>
<evidence type="ECO:0000256" key="10">
    <source>
        <dbReference type="ARBA" id="ARBA00023329"/>
    </source>
</evidence>
<comment type="similarity">
    <text evidence="3">Belongs to the TMEM163 family.</text>
</comment>
<keyword evidence="6" id="KW-0862">Zinc</keyword>
<feature type="transmembrane region" description="Helical" evidence="12">
    <location>
        <begin position="94"/>
        <end position="113"/>
    </location>
</feature>
<feature type="transmembrane region" description="Helical" evidence="12">
    <location>
        <begin position="66"/>
        <end position="88"/>
    </location>
</feature>
<sequence>MKKGVKRSSNIWSPEQENNAETKERQVTHLQASSSYTLRSPSLLDKAEPLTLSDRTRTRLIQRARYVTYVSLAVTLAGGLAGIMASLALDSAAVLGYALESFVDVWSSLLVLWRFWDDRSTDVSGMALQREKYASFGISVSFLAISLVVGKEARGHIQSREGPEEAGLLLGIAFTSVIVLSVLCGLKLDLSRKLRSESLRKDAFTSGAVAVLSAAICMSTLFYRLNRSLWWFDSVVALCISLALFCGGIWPLVSVRWWSKAFWAPMTDASLLLDRAECGAN</sequence>
<evidence type="ECO:0000313" key="15">
    <source>
        <dbReference type="Proteomes" id="UP001491310"/>
    </source>
</evidence>
<dbReference type="PANTHER" id="PTHR31937:SF2">
    <property type="entry name" value="TRANSMEMBRANE PROTEIN 163"/>
    <property type="match status" value="1"/>
</dbReference>
<accession>A0ABR2YQH7</accession>
<dbReference type="InterPro" id="IPR027469">
    <property type="entry name" value="Cation_efflux_TMD_sf"/>
</dbReference>
<dbReference type="Pfam" id="PF01545">
    <property type="entry name" value="Cation_efflux"/>
    <property type="match status" value="1"/>
</dbReference>
<feature type="transmembrane region" description="Helical" evidence="12">
    <location>
        <begin position="202"/>
        <end position="223"/>
    </location>
</feature>
<keyword evidence="4 12" id="KW-0812">Transmembrane</keyword>
<dbReference type="Proteomes" id="UP001491310">
    <property type="component" value="Unassembled WGS sequence"/>
</dbReference>
<comment type="subcellular location">
    <subcellularLocation>
        <location evidence="2">Cytoplasmic vesicle</location>
        <location evidence="2">Secretory vesicle</location>
        <location evidence="2">Synaptic vesicle membrane</location>
        <topology evidence="2">Multi-pass membrane protein</topology>
    </subcellularLocation>
    <subcellularLocation>
        <location evidence="1">Early endosome membrane</location>
    </subcellularLocation>
</comment>
<evidence type="ECO:0000256" key="3">
    <source>
        <dbReference type="ARBA" id="ARBA00008731"/>
    </source>
</evidence>
<reference evidence="14 15" key="1">
    <citation type="journal article" date="2024" name="Nat. Commun.">
        <title>Phylogenomics reveals the evolutionary origins of lichenization in chlorophyte algae.</title>
        <authorList>
            <person name="Puginier C."/>
            <person name="Libourel C."/>
            <person name="Otte J."/>
            <person name="Skaloud P."/>
            <person name="Haon M."/>
            <person name="Grisel S."/>
            <person name="Petersen M."/>
            <person name="Berrin J.G."/>
            <person name="Delaux P.M."/>
            <person name="Dal Grande F."/>
            <person name="Keller J."/>
        </authorList>
    </citation>
    <scope>NUCLEOTIDE SEQUENCE [LARGE SCALE GENOMIC DNA]</scope>
    <source>
        <strain evidence="14 15">SAG 216-7</strain>
    </source>
</reference>
<gene>
    <name evidence="14" type="ORF">WJX75_008720</name>
</gene>
<evidence type="ECO:0000256" key="11">
    <source>
        <dbReference type="SAM" id="MobiDB-lite"/>
    </source>
</evidence>
<dbReference type="Gene3D" id="1.20.1510.10">
    <property type="entry name" value="Cation efflux protein transmembrane domain"/>
    <property type="match status" value="1"/>
</dbReference>
<comment type="caution">
    <text evidence="14">The sequence shown here is derived from an EMBL/GenBank/DDBJ whole genome shotgun (WGS) entry which is preliminary data.</text>
</comment>
<dbReference type="InterPro" id="IPR026765">
    <property type="entry name" value="Tmem163"/>
</dbReference>
<keyword evidence="9 12" id="KW-0472">Membrane</keyword>
<evidence type="ECO:0000256" key="9">
    <source>
        <dbReference type="ARBA" id="ARBA00023136"/>
    </source>
</evidence>
<organism evidence="14 15">
    <name type="scientific">Coccomyxa subellipsoidea</name>
    <dbReference type="NCBI Taxonomy" id="248742"/>
    <lineage>
        <taxon>Eukaryota</taxon>
        <taxon>Viridiplantae</taxon>
        <taxon>Chlorophyta</taxon>
        <taxon>core chlorophytes</taxon>
        <taxon>Trebouxiophyceae</taxon>
        <taxon>Trebouxiophyceae incertae sedis</taxon>
        <taxon>Coccomyxaceae</taxon>
        <taxon>Coccomyxa</taxon>
    </lineage>
</organism>
<proteinExistence type="inferred from homology"/>
<keyword evidence="8" id="KW-0770">Synapse</keyword>
<protein>
    <recommendedName>
        <fullName evidence="13">Cation efflux protein transmembrane domain-containing protein</fullName>
    </recommendedName>
</protein>
<evidence type="ECO:0000256" key="12">
    <source>
        <dbReference type="SAM" id="Phobius"/>
    </source>
</evidence>
<evidence type="ECO:0000256" key="6">
    <source>
        <dbReference type="ARBA" id="ARBA00022833"/>
    </source>
</evidence>
<feature type="transmembrane region" description="Helical" evidence="12">
    <location>
        <begin position="169"/>
        <end position="190"/>
    </location>
</feature>
<evidence type="ECO:0000256" key="2">
    <source>
        <dbReference type="ARBA" id="ARBA00004644"/>
    </source>
</evidence>
<dbReference type="PANTHER" id="PTHR31937">
    <property type="entry name" value="TRANSMEMBRANE PROTEIN 163"/>
    <property type="match status" value="1"/>
</dbReference>
<evidence type="ECO:0000256" key="7">
    <source>
        <dbReference type="ARBA" id="ARBA00022989"/>
    </source>
</evidence>
<dbReference type="InterPro" id="IPR058533">
    <property type="entry name" value="Cation_efflux_TM"/>
</dbReference>